<dbReference type="GO" id="GO:0004803">
    <property type="term" value="F:transposase activity"/>
    <property type="evidence" value="ECO:0007669"/>
    <property type="project" value="InterPro"/>
</dbReference>
<name>A0A061CJ41_LACDL</name>
<dbReference type="GO" id="GO:0006313">
    <property type="term" value="P:DNA transposition"/>
    <property type="evidence" value="ECO:0007669"/>
    <property type="project" value="InterPro"/>
</dbReference>
<proteinExistence type="predicted"/>
<evidence type="ECO:0000259" key="1">
    <source>
        <dbReference type="SMART" id="SM01321"/>
    </source>
</evidence>
<organism evidence="2">
    <name type="scientific">Lactobacillus delbrueckii subsp. lactis</name>
    <dbReference type="NCBI Taxonomy" id="29397"/>
    <lineage>
        <taxon>Bacteria</taxon>
        <taxon>Bacillati</taxon>
        <taxon>Bacillota</taxon>
        <taxon>Bacilli</taxon>
        <taxon>Lactobacillales</taxon>
        <taxon>Lactobacillaceae</taxon>
        <taxon>Lactobacillus</taxon>
    </lineage>
</organism>
<dbReference type="InterPro" id="IPR036515">
    <property type="entry name" value="Transposase_17_sf"/>
</dbReference>
<evidence type="ECO:0000313" key="2">
    <source>
        <dbReference type="EMBL" id="AZA15282.1"/>
    </source>
</evidence>
<dbReference type="SMART" id="SM01321">
    <property type="entry name" value="Y1_Tnp"/>
    <property type="match status" value="1"/>
</dbReference>
<dbReference type="SUPFAM" id="SSF143422">
    <property type="entry name" value="Transposase IS200-like"/>
    <property type="match status" value="1"/>
</dbReference>
<protein>
    <submittedName>
        <fullName evidence="2">IS200/IS605 family transposase</fullName>
    </submittedName>
</protein>
<dbReference type="RefSeq" id="WP_003613533.1">
    <property type="nucleotide sequence ID" value="NZ_BJLK01000071.1"/>
</dbReference>
<dbReference type="Gene3D" id="3.30.70.1290">
    <property type="entry name" value="Transposase IS200-like"/>
    <property type="match status" value="1"/>
</dbReference>
<dbReference type="InterPro" id="IPR002686">
    <property type="entry name" value="Transposase_17"/>
</dbReference>
<dbReference type="PANTHER" id="PTHR33360:SF2">
    <property type="entry name" value="TRANSPOSASE FOR INSERTION SEQUENCE ELEMENT IS200"/>
    <property type="match status" value="1"/>
</dbReference>
<dbReference type="GO" id="GO:0003677">
    <property type="term" value="F:DNA binding"/>
    <property type="evidence" value="ECO:0007669"/>
    <property type="project" value="InterPro"/>
</dbReference>
<dbReference type="NCBIfam" id="NF033573">
    <property type="entry name" value="transpos_IS200"/>
    <property type="match status" value="1"/>
</dbReference>
<dbReference type="Pfam" id="PF01797">
    <property type="entry name" value="Y1_Tnp"/>
    <property type="match status" value="1"/>
</dbReference>
<reference evidence="2" key="1">
    <citation type="submission" date="2018-07" db="EMBL/GenBank/DDBJ databases">
        <authorList>
            <person name="Somerville V."/>
        </authorList>
    </citation>
    <scope>NUCLEOTIDE SEQUENCE</scope>
    <source>
        <strain evidence="2">NWC_2_2</strain>
    </source>
</reference>
<sequence>MTKYEFRNDEPDIIHGRGYVYNLNYHIVWCTKYHNQALANPIIVDSLKDKILQICRENEYTVKALEIMPTHVHILLSAKPKESVTNIVKKLKGITAKWLFEKYPETMKEYFWGGHVWSPSYYAGSIGVTTEAVVKKYIETQWNRPFH</sequence>
<feature type="domain" description="Transposase IS200-like" evidence="1">
    <location>
        <begin position="20"/>
        <end position="141"/>
    </location>
</feature>
<dbReference type="AlphaFoldDB" id="A0A061CJ41"/>
<accession>A0A061CJ41</accession>
<dbReference type="PANTHER" id="PTHR33360">
    <property type="entry name" value="TRANSPOSASE FOR INSERTION SEQUENCE ELEMENT IS200"/>
    <property type="match status" value="1"/>
</dbReference>
<gene>
    <name evidence="2" type="primary">tnpA</name>
    <name evidence="2" type="ORF">DQL93_00270</name>
</gene>
<dbReference type="EMBL" id="CP031023">
    <property type="protein sequence ID" value="AZA15282.1"/>
    <property type="molecule type" value="Genomic_DNA"/>
</dbReference>